<name>A0A931DKF0_9ACTN</name>
<dbReference type="GO" id="GO:0003677">
    <property type="term" value="F:DNA binding"/>
    <property type="evidence" value="ECO:0007669"/>
    <property type="project" value="UniProtKB-UniRule"/>
</dbReference>
<reference evidence="6" key="1">
    <citation type="submission" date="2020-11" db="EMBL/GenBank/DDBJ databases">
        <title>Sequencing the genomes of 1000 actinobacteria strains.</title>
        <authorList>
            <person name="Klenk H.-P."/>
        </authorList>
    </citation>
    <scope>NUCLEOTIDE SEQUENCE</scope>
    <source>
        <strain evidence="6">DSM 43175</strain>
    </source>
</reference>
<dbReference type="PANTHER" id="PTHR47691">
    <property type="entry name" value="REGULATOR-RELATED"/>
    <property type="match status" value="1"/>
</dbReference>
<dbReference type="SUPFAM" id="SSF46894">
    <property type="entry name" value="C-terminal effector domain of the bipartite response regulators"/>
    <property type="match status" value="1"/>
</dbReference>
<dbReference type="AlphaFoldDB" id="A0A931DKF0"/>
<feature type="region of interest" description="Disordered" evidence="4">
    <location>
        <begin position="1100"/>
        <end position="1122"/>
    </location>
</feature>
<evidence type="ECO:0000256" key="1">
    <source>
        <dbReference type="ARBA" id="ARBA00005820"/>
    </source>
</evidence>
<evidence type="ECO:0000259" key="5">
    <source>
        <dbReference type="PROSITE" id="PS51755"/>
    </source>
</evidence>
<feature type="DNA-binding region" description="OmpR/PhoB-type" evidence="3">
    <location>
        <begin position="1"/>
        <end position="96"/>
    </location>
</feature>
<keyword evidence="7" id="KW-1185">Reference proteome</keyword>
<dbReference type="GO" id="GO:0006355">
    <property type="term" value="P:regulation of DNA-templated transcription"/>
    <property type="evidence" value="ECO:0007669"/>
    <property type="project" value="InterPro"/>
</dbReference>
<comment type="caution">
    <text evidence="6">The sequence shown here is derived from an EMBL/GenBank/DDBJ whole genome shotgun (WGS) entry which is preliminary data.</text>
</comment>
<organism evidence="6 7">
    <name type="scientific">Actinomadura viridis</name>
    <dbReference type="NCBI Taxonomy" id="58110"/>
    <lineage>
        <taxon>Bacteria</taxon>
        <taxon>Bacillati</taxon>
        <taxon>Actinomycetota</taxon>
        <taxon>Actinomycetes</taxon>
        <taxon>Streptosporangiales</taxon>
        <taxon>Thermomonosporaceae</taxon>
        <taxon>Actinomadura</taxon>
    </lineage>
</organism>
<dbReference type="EMBL" id="JADOUA010000001">
    <property type="protein sequence ID" value="MBG6092834.1"/>
    <property type="molecule type" value="Genomic_DNA"/>
</dbReference>
<dbReference type="SMART" id="SM01043">
    <property type="entry name" value="BTAD"/>
    <property type="match status" value="1"/>
</dbReference>
<gene>
    <name evidence="6" type="ORF">IW256_006947</name>
</gene>
<sequence>MRFGVLGPVAVWADDGTPVEIRETKVRALLAALLAREGRPAPADRLTEDLWGAAPPRRASGALQGKVSRLRRALEAAGPGQGAMVEFRDGGYLLRTPPGAVDAERFTALAVQGRVTDDLREREAVLGEALALWRGPVYDGHGDEDFARPVIRRLEELRLAVFEARARALLELGRPGPLTAEIDELVAVHPFREGLRALQMRALYQAGRQGEALAAYQDLRERLAEELGVDPAPELTALHRSILRQDAALAAPPVRRARTNVPAPLTALIGRDGEPDGVRSRLRTARLVTLTGPGGVGKTRLAVETAATMAALDAAGFPDGIRLVELNGYGRERDAAVSPVPFTADDVAAAVAVALGVRDDAAALPGRAEPYPGPGPGPYPGPGPGESAAARLAGALRGRRTLIILDGCEHLSGPVAELVSRILLNGPEVRILATSRRSLGVAGEVLWPVEPLAEPAAVALFEERAAASAPGVTVGDGDAGAVATICRRLDGIPLALELAATRVRGLGVRELAARLDDRFAVLATGHGDAPPQQRTLRAVIDWSWDLLTGRERAVLRRLAVHVGGFTLAAAERVCAGADVSRGEVADLMVRLVDHSLVTRAADGRYHLLESVAAYCAERLEEAGETERSRRRHLAHHLELCEGAEAGLRGPGQQEWLRRLDAETANVRAALAWAVRSGSGAGAGVGTDADADAGTDAVRLACALGWYWFLRGRHTEAVRSLRTVLDAHGADAGPAVRLAAEVWWTGFRLLTGRREDGEGGEDEHGDGEHGDGGEEVGRIRDLLVRHGQAATPLAHAHATWFLGFALYRSGEDLFAAWRLVSEAVAVFRPQGDRWGQAAALGSLAGLALLRGDLPAVDRDGGDGLALFRALGDAWGQSQIAYSLAALAEIAGDYPAAARLHRDGLRLAEDLELWHEAVDRLVGLGRIAVLEGDHASAEEMNERAARLAVRRGYPAGEVHAVLGLALGARRKGDDDVAERHLRDVLEWHRSRAFEPGPALVLAELGFLAERRGDAGAALDAHEEGLAAARAGGDPRAVALALEGLAGAHALAGRPETAAALLGAASAARESVGAPLPPAERGDVDRITGTVRAALGEDGFESRFAAGRDAGPDHVSAHAPPWPGR</sequence>
<dbReference type="CDD" id="cd15831">
    <property type="entry name" value="BTAD"/>
    <property type="match status" value="1"/>
</dbReference>
<evidence type="ECO:0000256" key="3">
    <source>
        <dbReference type="PROSITE-ProRule" id="PRU01091"/>
    </source>
</evidence>
<dbReference type="Pfam" id="PF00486">
    <property type="entry name" value="Trans_reg_C"/>
    <property type="match status" value="1"/>
</dbReference>
<accession>A0A931DKF0</accession>
<comment type="similarity">
    <text evidence="1">Belongs to the AfsR/DnrI/RedD regulatory family.</text>
</comment>
<dbReference type="InterPro" id="IPR027417">
    <property type="entry name" value="P-loop_NTPase"/>
</dbReference>
<dbReference type="InterPro" id="IPR005158">
    <property type="entry name" value="BTAD"/>
</dbReference>
<dbReference type="RefSeq" id="WP_197014960.1">
    <property type="nucleotide sequence ID" value="NZ_BAABES010000009.1"/>
</dbReference>
<feature type="domain" description="OmpR/PhoB-type" evidence="5">
    <location>
        <begin position="1"/>
        <end position="96"/>
    </location>
</feature>
<dbReference type="InterPro" id="IPR011990">
    <property type="entry name" value="TPR-like_helical_dom_sf"/>
</dbReference>
<evidence type="ECO:0000256" key="4">
    <source>
        <dbReference type="SAM" id="MobiDB-lite"/>
    </source>
</evidence>
<proteinExistence type="inferred from homology"/>
<dbReference type="Gene3D" id="1.10.10.10">
    <property type="entry name" value="Winged helix-like DNA-binding domain superfamily/Winged helix DNA-binding domain"/>
    <property type="match status" value="1"/>
</dbReference>
<dbReference type="SUPFAM" id="SSF48452">
    <property type="entry name" value="TPR-like"/>
    <property type="match status" value="2"/>
</dbReference>
<dbReference type="SUPFAM" id="SSF52540">
    <property type="entry name" value="P-loop containing nucleoside triphosphate hydrolases"/>
    <property type="match status" value="1"/>
</dbReference>
<dbReference type="PROSITE" id="PS51755">
    <property type="entry name" value="OMPR_PHOB"/>
    <property type="match status" value="1"/>
</dbReference>
<dbReference type="PANTHER" id="PTHR47691:SF3">
    <property type="entry name" value="HTH-TYPE TRANSCRIPTIONAL REGULATOR RV0890C-RELATED"/>
    <property type="match status" value="1"/>
</dbReference>
<evidence type="ECO:0000256" key="2">
    <source>
        <dbReference type="ARBA" id="ARBA00023125"/>
    </source>
</evidence>
<dbReference type="SMART" id="SM00862">
    <property type="entry name" value="Trans_reg_C"/>
    <property type="match status" value="1"/>
</dbReference>
<feature type="region of interest" description="Disordered" evidence="4">
    <location>
        <begin position="364"/>
        <end position="387"/>
    </location>
</feature>
<dbReference type="InterPro" id="IPR001867">
    <property type="entry name" value="OmpR/PhoB-type_DNA-bd"/>
</dbReference>
<dbReference type="InterPro" id="IPR036388">
    <property type="entry name" value="WH-like_DNA-bd_sf"/>
</dbReference>
<evidence type="ECO:0000313" key="7">
    <source>
        <dbReference type="Proteomes" id="UP000614047"/>
    </source>
</evidence>
<evidence type="ECO:0000313" key="6">
    <source>
        <dbReference type="EMBL" id="MBG6092834.1"/>
    </source>
</evidence>
<feature type="region of interest" description="Disordered" evidence="4">
    <location>
        <begin position="753"/>
        <end position="773"/>
    </location>
</feature>
<feature type="compositionally biased region" description="Pro residues" evidence="4">
    <location>
        <begin position="371"/>
        <end position="383"/>
    </location>
</feature>
<dbReference type="GO" id="GO:0000160">
    <property type="term" value="P:phosphorelay signal transduction system"/>
    <property type="evidence" value="ECO:0007669"/>
    <property type="project" value="InterPro"/>
</dbReference>
<dbReference type="Pfam" id="PF03704">
    <property type="entry name" value="BTAD"/>
    <property type="match status" value="1"/>
</dbReference>
<dbReference type="Gene3D" id="1.25.40.10">
    <property type="entry name" value="Tetratricopeptide repeat domain"/>
    <property type="match status" value="3"/>
</dbReference>
<dbReference type="InterPro" id="IPR016032">
    <property type="entry name" value="Sig_transdc_resp-reg_C-effctor"/>
</dbReference>
<keyword evidence="2 3" id="KW-0238">DNA-binding</keyword>
<dbReference type="InterPro" id="IPR058852">
    <property type="entry name" value="HTH_77"/>
</dbReference>
<dbReference type="Pfam" id="PF25872">
    <property type="entry name" value="HTH_77"/>
    <property type="match status" value="1"/>
</dbReference>
<dbReference type="Proteomes" id="UP000614047">
    <property type="component" value="Unassembled WGS sequence"/>
</dbReference>
<protein>
    <submittedName>
        <fullName evidence="6">ATPase</fullName>
    </submittedName>
</protein>